<keyword evidence="2" id="KW-0472">Membrane</keyword>
<sequence>MDPEQNTAGSGAEPAKQSPTLLIVGAVVILVIVAWFMLMSSGSERTPVESGMEPGMMMDASTVPAGSDAETAALSTQGTSDEVADIEADLNATDLNSLNEVDQI</sequence>
<dbReference type="EMBL" id="MHLO01000032">
    <property type="protein sequence ID" value="OGZ11550.1"/>
    <property type="molecule type" value="Genomic_DNA"/>
</dbReference>
<dbReference type="STRING" id="1798664.A3C93_00925"/>
<keyword evidence="2" id="KW-0812">Transmembrane</keyword>
<proteinExistence type="predicted"/>
<organism evidence="3 4">
    <name type="scientific">Candidatus Lloydbacteria bacterium RIFCSPHIGHO2_02_FULL_54_17</name>
    <dbReference type="NCBI Taxonomy" id="1798664"/>
    <lineage>
        <taxon>Bacteria</taxon>
        <taxon>Candidatus Lloydiibacteriota</taxon>
    </lineage>
</organism>
<dbReference type="Proteomes" id="UP000178636">
    <property type="component" value="Unassembled WGS sequence"/>
</dbReference>
<evidence type="ECO:0000313" key="3">
    <source>
        <dbReference type="EMBL" id="OGZ11550.1"/>
    </source>
</evidence>
<keyword evidence="2" id="KW-1133">Transmembrane helix</keyword>
<comment type="caution">
    <text evidence="3">The sequence shown here is derived from an EMBL/GenBank/DDBJ whole genome shotgun (WGS) entry which is preliminary data.</text>
</comment>
<dbReference type="AlphaFoldDB" id="A0A1G2DF99"/>
<evidence type="ECO:0000256" key="2">
    <source>
        <dbReference type="SAM" id="Phobius"/>
    </source>
</evidence>
<gene>
    <name evidence="3" type="ORF">A3C93_00925</name>
</gene>
<protein>
    <submittedName>
        <fullName evidence="3">Uncharacterized protein</fullName>
    </submittedName>
</protein>
<evidence type="ECO:0000313" key="4">
    <source>
        <dbReference type="Proteomes" id="UP000178636"/>
    </source>
</evidence>
<evidence type="ECO:0000256" key="1">
    <source>
        <dbReference type="SAM" id="MobiDB-lite"/>
    </source>
</evidence>
<reference evidence="3 4" key="1">
    <citation type="journal article" date="2016" name="Nat. Commun.">
        <title>Thousands of microbial genomes shed light on interconnected biogeochemical processes in an aquifer system.</title>
        <authorList>
            <person name="Anantharaman K."/>
            <person name="Brown C.T."/>
            <person name="Hug L.A."/>
            <person name="Sharon I."/>
            <person name="Castelle C.J."/>
            <person name="Probst A.J."/>
            <person name="Thomas B.C."/>
            <person name="Singh A."/>
            <person name="Wilkins M.J."/>
            <person name="Karaoz U."/>
            <person name="Brodie E.L."/>
            <person name="Williams K.H."/>
            <person name="Hubbard S.S."/>
            <person name="Banfield J.F."/>
        </authorList>
    </citation>
    <scope>NUCLEOTIDE SEQUENCE [LARGE SCALE GENOMIC DNA]</scope>
</reference>
<name>A0A1G2DF99_9BACT</name>
<feature type="transmembrane region" description="Helical" evidence="2">
    <location>
        <begin position="20"/>
        <end position="38"/>
    </location>
</feature>
<accession>A0A1G2DF99</accession>
<feature type="region of interest" description="Disordered" evidence="1">
    <location>
        <begin position="45"/>
        <end position="67"/>
    </location>
</feature>